<organism evidence="1 2">
    <name type="scientific">Streptomyces vietnamensis</name>
    <dbReference type="NCBI Taxonomy" id="362257"/>
    <lineage>
        <taxon>Bacteria</taxon>
        <taxon>Bacillati</taxon>
        <taxon>Actinomycetota</taxon>
        <taxon>Actinomycetes</taxon>
        <taxon>Kitasatosporales</taxon>
        <taxon>Streptomycetaceae</taxon>
        <taxon>Streptomyces</taxon>
    </lineage>
</organism>
<keyword evidence="2" id="KW-1185">Reference proteome</keyword>
<evidence type="ECO:0000313" key="2">
    <source>
        <dbReference type="Proteomes" id="UP000031774"/>
    </source>
</evidence>
<protein>
    <submittedName>
        <fullName evidence="1">Uncharacterized protein</fullName>
    </submittedName>
</protein>
<accession>A0A0B5IIN6</accession>
<dbReference type="AlphaFoldDB" id="A0A0B5IIN6"/>
<proteinExistence type="predicted"/>
<dbReference type="Proteomes" id="UP000031774">
    <property type="component" value="Chromosome"/>
</dbReference>
<name>A0A0B5IIN6_9ACTN</name>
<evidence type="ECO:0000313" key="1">
    <source>
        <dbReference type="EMBL" id="AJF69538.1"/>
    </source>
</evidence>
<dbReference type="KEGG" id="svt:SVTN_04380"/>
<dbReference type="HOGENOM" id="CLU_183116_0_0_11"/>
<gene>
    <name evidence="1" type="ORF">SVTN_04380</name>
</gene>
<dbReference type="EMBL" id="CP010407">
    <property type="protein sequence ID" value="AJF69538.1"/>
    <property type="molecule type" value="Genomic_DNA"/>
</dbReference>
<reference evidence="1 2" key="1">
    <citation type="submission" date="2014-12" db="EMBL/GenBank/DDBJ databases">
        <title>Complete genome sequence of Streptomyces vietnamensis strain GIMV4.0001, a genetic manipulable producer of the benzoisochromanequinone antibiotic granaticin.</title>
        <authorList>
            <person name="Deng M.R."/>
            <person name="Guo J."/>
            <person name="Ma L.Y."/>
            <person name="Feng G.D."/>
            <person name="Mo C.Y."/>
            <person name="Zhu H.H."/>
        </authorList>
    </citation>
    <scope>NUCLEOTIDE SEQUENCE [LARGE SCALE GENOMIC DNA]</scope>
    <source>
        <strain evidence="2">GIMV4.0001</strain>
    </source>
</reference>
<sequence>MHRDPDGEMHLDEEEWRIVGVYADRAAAEARKEAVIRLPGFRDEPHCFDISPMVIDQDEWVDGYVTVYPDGRQQD</sequence>